<accession>A0A9D4DRG2</accession>
<feature type="signal peptide" evidence="1">
    <location>
        <begin position="1"/>
        <end position="16"/>
    </location>
</feature>
<gene>
    <name evidence="2" type="ORF">DPMN_187081</name>
</gene>
<dbReference type="Proteomes" id="UP000828390">
    <property type="component" value="Unassembled WGS sequence"/>
</dbReference>
<reference evidence="2" key="1">
    <citation type="journal article" date="2019" name="bioRxiv">
        <title>The Genome of the Zebra Mussel, Dreissena polymorpha: A Resource for Invasive Species Research.</title>
        <authorList>
            <person name="McCartney M.A."/>
            <person name="Auch B."/>
            <person name="Kono T."/>
            <person name="Mallez S."/>
            <person name="Zhang Y."/>
            <person name="Obille A."/>
            <person name="Becker A."/>
            <person name="Abrahante J.E."/>
            <person name="Garbe J."/>
            <person name="Badalamenti J.P."/>
            <person name="Herman A."/>
            <person name="Mangelson H."/>
            <person name="Liachko I."/>
            <person name="Sullivan S."/>
            <person name="Sone E.D."/>
            <person name="Koren S."/>
            <person name="Silverstein K.A.T."/>
            <person name="Beckman K.B."/>
            <person name="Gohl D.M."/>
        </authorList>
    </citation>
    <scope>NUCLEOTIDE SEQUENCE</scope>
    <source>
        <strain evidence="2">Duluth1</strain>
        <tissue evidence="2">Whole animal</tissue>
    </source>
</reference>
<evidence type="ECO:0000313" key="3">
    <source>
        <dbReference type="Proteomes" id="UP000828390"/>
    </source>
</evidence>
<dbReference type="EMBL" id="JAIWYP010000010">
    <property type="protein sequence ID" value="KAH3752464.1"/>
    <property type="molecule type" value="Genomic_DNA"/>
</dbReference>
<organism evidence="2 3">
    <name type="scientific">Dreissena polymorpha</name>
    <name type="common">Zebra mussel</name>
    <name type="synonym">Mytilus polymorpha</name>
    <dbReference type="NCBI Taxonomy" id="45954"/>
    <lineage>
        <taxon>Eukaryota</taxon>
        <taxon>Metazoa</taxon>
        <taxon>Spiralia</taxon>
        <taxon>Lophotrochozoa</taxon>
        <taxon>Mollusca</taxon>
        <taxon>Bivalvia</taxon>
        <taxon>Autobranchia</taxon>
        <taxon>Heteroconchia</taxon>
        <taxon>Euheterodonta</taxon>
        <taxon>Imparidentia</taxon>
        <taxon>Neoheterodontei</taxon>
        <taxon>Myida</taxon>
        <taxon>Dreissenoidea</taxon>
        <taxon>Dreissenidae</taxon>
        <taxon>Dreissena</taxon>
    </lineage>
</organism>
<evidence type="ECO:0000256" key="1">
    <source>
        <dbReference type="SAM" id="SignalP"/>
    </source>
</evidence>
<keyword evidence="1" id="KW-0732">Signal</keyword>
<dbReference type="AlphaFoldDB" id="A0A9D4DRG2"/>
<comment type="caution">
    <text evidence="2">The sequence shown here is derived from an EMBL/GenBank/DDBJ whole genome shotgun (WGS) entry which is preliminary data.</text>
</comment>
<name>A0A9D4DRG2_DREPO</name>
<feature type="chain" id="PRO_5038845543" evidence="1">
    <location>
        <begin position="17"/>
        <end position="157"/>
    </location>
</feature>
<keyword evidence="3" id="KW-1185">Reference proteome</keyword>
<sequence>MRIIVLSSCLLHYTVSVFRQANFVDQYVYIKSPYRHIIKSAAVDQSICIKASEVNVNHSQSRVFIESGAQTIIIIAGHQVGSANYDGHQSSSRFIVKDGQRQCSRCTKSAAQNVIIVAGYYVRNANNSHQHVSPSKQGMVIFEAYYYRSADHDHICG</sequence>
<reference evidence="2" key="2">
    <citation type="submission" date="2020-11" db="EMBL/GenBank/DDBJ databases">
        <authorList>
            <person name="McCartney M.A."/>
            <person name="Auch B."/>
            <person name="Kono T."/>
            <person name="Mallez S."/>
            <person name="Becker A."/>
            <person name="Gohl D.M."/>
            <person name="Silverstein K.A.T."/>
            <person name="Koren S."/>
            <person name="Bechman K.B."/>
            <person name="Herman A."/>
            <person name="Abrahante J.E."/>
            <person name="Garbe J."/>
        </authorList>
    </citation>
    <scope>NUCLEOTIDE SEQUENCE</scope>
    <source>
        <strain evidence="2">Duluth1</strain>
        <tissue evidence="2">Whole animal</tissue>
    </source>
</reference>
<protein>
    <submittedName>
        <fullName evidence="2">Uncharacterized protein</fullName>
    </submittedName>
</protein>
<proteinExistence type="predicted"/>
<evidence type="ECO:0000313" key="2">
    <source>
        <dbReference type="EMBL" id="KAH3752464.1"/>
    </source>
</evidence>